<gene>
    <name evidence="1" type="ORF">XENORESO_018467</name>
</gene>
<name>A0ABV0WBI1_9TELE</name>
<proteinExistence type="predicted"/>
<dbReference type="Proteomes" id="UP001444071">
    <property type="component" value="Unassembled WGS sequence"/>
</dbReference>
<organism evidence="1 2">
    <name type="scientific">Xenotaenia resolanae</name>
    <dbReference type="NCBI Taxonomy" id="208358"/>
    <lineage>
        <taxon>Eukaryota</taxon>
        <taxon>Metazoa</taxon>
        <taxon>Chordata</taxon>
        <taxon>Craniata</taxon>
        <taxon>Vertebrata</taxon>
        <taxon>Euteleostomi</taxon>
        <taxon>Actinopterygii</taxon>
        <taxon>Neopterygii</taxon>
        <taxon>Teleostei</taxon>
        <taxon>Neoteleostei</taxon>
        <taxon>Acanthomorphata</taxon>
        <taxon>Ovalentaria</taxon>
        <taxon>Atherinomorphae</taxon>
        <taxon>Cyprinodontiformes</taxon>
        <taxon>Goodeidae</taxon>
        <taxon>Xenotaenia</taxon>
    </lineage>
</organism>
<sequence>MSWHGADSTLLSIHSIFVGKHTSCLLLPVTNPSCYPGDEYQHDKAAVVLFFPQVSSMLGLANGSAAQVLGSSQILGLIMLQTWSAGLLSGQLAMQLLLHNKLSPNIHIASKATLIAMKNWKKKTKQKKFLLLRMEPKINFKFPGVGETTANVCRIILEHS</sequence>
<accession>A0ABV0WBI1</accession>
<dbReference type="EMBL" id="JAHRIM010036565">
    <property type="protein sequence ID" value="MEQ2266113.1"/>
    <property type="molecule type" value="Genomic_DNA"/>
</dbReference>
<keyword evidence="2" id="KW-1185">Reference proteome</keyword>
<reference evidence="1 2" key="1">
    <citation type="submission" date="2021-06" db="EMBL/GenBank/DDBJ databases">
        <authorList>
            <person name="Palmer J.M."/>
        </authorList>
    </citation>
    <scope>NUCLEOTIDE SEQUENCE [LARGE SCALE GENOMIC DNA]</scope>
    <source>
        <strain evidence="1 2">XR_2019</strain>
        <tissue evidence="1">Muscle</tissue>
    </source>
</reference>
<evidence type="ECO:0000313" key="1">
    <source>
        <dbReference type="EMBL" id="MEQ2266113.1"/>
    </source>
</evidence>
<protein>
    <submittedName>
        <fullName evidence="1">Uncharacterized protein</fullName>
    </submittedName>
</protein>
<evidence type="ECO:0000313" key="2">
    <source>
        <dbReference type="Proteomes" id="UP001444071"/>
    </source>
</evidence>
<comment type="caution">
    <text evidence="1">The sequence shown here is derived from an EMBL/GenBank/DDBJ whole genome shotgun (WGS) entry which is preliminary data.</text>
</comment>